<feature type="compositionally biased region" description="Polar residues" evidence="1">
    <location>
        <begin position="513"/>
        <end position="522"/>
    </location>
</feature>
<evidence type="ECO:0000313" key="4">
    <source>
        <dbReference type="Proteomes" id="UP000515908"/>
    </source>
</evidence>
<feature type="compositionally biased region" description="Polar residues" evidence="1">
    <location>
        <begin position="495"/>
        <end position="506"/>
    </location>
</feature>
<dbReference type="SUPFAM" id="SSF54001">
    <property type="entry name" value="Cysteine proteinases"/>
    <property type="match status" value="1"/>
</dbReference>
<dbReference type="InterPro" id="IPR003323">
    <property type="entry name" value="OTU_dom"/>
</dbReference>
<dbReference type="InterPro" id="IPR038765">
    <property type="entry name" value="Papain-like_cys_pep_sf"/>
</dbReference>
<dbReference type="EMBL" id="LR877147">
    <property type="protein sequence ID" value="CAD2214508.1"/>
    <property type="molecule type" value="Genomic_DNA"/>
</dbReference>
<keyword evidence="3" id="KW-0645">Protease</keyword>
<dbReference type="GO" id="GO:0006508">
    <property type="term" value="P:proteolysis"/>
    <property type="evidence" value="ECO:0007669"/>
    <property type="project" value="UniProtKB-KW"/>
</dbReference>
<dbReference type="Gene3D" id="3.90.70.80">
    <property type="match status" value="1"/>
</dbReference>
<keyword evidence="3" id="KW-0378">Hydrolase</keyword>
<dbReference type="AlphaFoldDB" id="A0A7G2C3Z3"/>
<keyword evidence="4" id="KW-1185">Reference proteome</keyword>
<evidence type="ECO:0000313" key="3">
    <source>
        <dbReference type="EMBL" id="CAD2214508.1"/>
    </source>
</evidence>
<accession>A0A7G2C3Z3</accession>
<dbReference type="Pfam" id="PF02338">
    <property type="entry name" value="OTU"/>
    <property type="match status" value="1"/>
</dbReference>
<feature type="domain" description="OTU" evidence="2">
    <location>
        <begin position="303"/>
        <end position="456"/>
    </location>
</feature>
<dbReference type="CDD" id="cd22751">
    <property type="entry name" value="OTU_plant_OTU9-like"/>
    <property type="match status" value="1"/>
</dbReference>
<organism evidence="3 4">
    <name type="scientific">Angomonas deanei</name>
    <dbReference type="NCBI Taxonomy" id="59799"/>
    <lineage>
        <taxon>Eukaryota</taxon>
        <taxon>Discoba</taxon>
        <taxon>Euglenozoa</taxon>
        <taxon>Kinetoplastea</taxon>
        <taxon>Metakinetoplastina</taxon>
        <taxon>Trypanosomatida</taxon>
        <taxon>Trypanosomatidae</taxon>
        <taxon>Strigomonadinae</taxon>
        <taxon>Angomonas</taxon>
    </lineage>
</organism>
<dbReference type="VEuPathDB" id="TriTrypDB:ADEAN_000195500"/>
<dbReference type="PROSITE" id="PS50802">
    <property type="entry name" value="OTU"/>
    <property type="match status" value="1"/>
</dbReference>
<name>A0A7G2C3Z3_9TRYP</name>
<sequence length="522" mass="57931">MEKLRILLKDKVARDSKNPPVAGEDESKAKVCWLCGCQAKTRFRLKDSSALCFSCFRTAYWALVHPKINVPARQKSDAAFTKLIESIQLDETNGDVSSSLAFEVTEPSQASFFLSRSARPSTKAGYKCPRCSFQNAAPTGPCHLCGCVQGQAVFCPVCSTEVAAEYDPNTATKCTNRKRHLAWFCSHCDHGHSLDGDVCEGCGKSRSWVCSQCTALNDSTKNQEGLRYCSTCSAYNTPDDIVMGKKRLDEETYRELIRTQANKAGSEVVFGVNDTGTLEEQRRNSEIEQGKATLNARLKRLGKQITAQKQDGNCLFSALAHQLFGNSRLHRLVRSLVVAYMRENSRDYAALFENWPNYIVEMTKEGTWGDEVCVNAAARCFGVNIHLITSDKDRWHVVFQHEILGNSQTNLRNVIKTTEKENSPTYRRSPSESHPGAICLFLAYLRNVHYDDITPSPVDNIVLSDLLLPELQKMIGEEGHQQGQRVAPPVPVTRGPSSGLSGFTAPTTPPPRETNSNNASFK</sequence>
<protein>
    <submittedName>
        <fullName evidence="3">OTU-like cysteine protease, putative</fullName>
    </submittedName>
</protein>
<reference evidence="3 4" key="1">
    <citation type="submission" date="2020-08" db="EMBL/GenBank/DDBJ databases">
        <authorList>
            <person name="Newling K."/>
            <person name="Davey J."/>
            <person name="Forrester S."/>
        </authorList>
    </citation>
    <scope>NUCLEOTIDE SEQUENCE [LARGE SCALE GENOMIC DNA]</scope>
    <source>
        <strain evidence="4">Crithidia deanei Carvalho (ATCC PRA-265)</strain>
    </source>
</reference>
<evidence type="ECO:0000259" key="2">
    <source>
        <dbReference type="PROSITE" id="PS50802"/>
    </source>
</evidence>
<dbReference type="OrthoDB" id="415023at2759"/>
<proteinExistence type="predicted"/>
<evidence type="ECO:0000256" key="1">
    <source>
        <dbReference type="SAM" id="MobiDB-lite"/>
    </source>
</evidence>
<dbReference type="PANTHER" id="PTHR12419:SF111">
    <property type="entry name" value="OVARIAN TUMOR DOMAIN-CONTAINING DEUBIQUITINATING ENZYME 9"/>
    <property type="match status" value="1"/>
</dbReference>
<dbReference type="Proteomes" id="UP000515908">
    <property type="component" value="Chromosome 03"/>
</dbReference>
<dbReference type="InterPro" id="IPR050704">
    <property type="entry name" value="Peptidase_C85-like"/>
</dbReference>
<dbReference type="GO" id="GO:0004843">
    <property type="term" value="F:cysteine-type deubiquitinase activity"/>
    <property type="evidence" value="ECO:0007669"/>
    <property type="project" value="TreeGrafter"/>
</dbReference>
<gene>
    <name evidence="3" type="ORF">ADEAN_000195500</name>
</gene>
<dbReference type="PANTHER" id="PTHR12419">
    <property type="entry name" value="OTU DOMAIN CONTAINING PROTEIN"/>
    <property type="match status" value="1"/>
</dbReference>
<feature type="region of interest" description="Disordered" evidence="1">
    <location>
        <begin position="478"/>
        <end position="522"/>
    </location>
</feature>
<dbReference type="GO" id="GO:0016579">
    <property type="term" value="P:protein deubiquitination"/>
    <property type="evidence" value="ECO:0007669"/>
    <property type="project" value="TreeGrafter"/>
</dbReference>